<protein>
    <submittedName>
        <fullName evidence="2">Uncharacterized protein</fullName>
    </submittedName>
</protein>
<sequence length="80" mass="8207">MGVGVVPAHIWDASTVAALDAIELKYVQRGKTVEIIGLKTPVPTSTASSPGRAWWASRAGTDAAGSTSHTPPGRGTGSRH</sequence>
<dbReference type="AlphaFoldDB" id="A0A918QP80"/>
<evidence type="ECO:0000313" key="2">
    <source>
        <dbReference type="EMBL" id="GGZ60690.1"/>
    </source>
</evidence>
<name>A0A918QP80_9ACTN</name>
<dbReference type="InterPro" id="IPR036513">
    <property type="entry name" value="STAS_dom_sf"/>
</dbReference>
<accession>A0A918QP80</accession>
<feature type="region of interest" description="Disordered" evidence="1">
    <location>
        <begin position="42"/>
        <end position="80"/>
    </location>
</feature>
<organism evidence="2 3">
    <name type="scientific">Streptomyces inusitatus</name>
    <dbReference type="NCBI Taxonomy" id="68221"/>
    <lineage>
        <taxon>Bacteria</taxon>
        <taxon>Bacillati</taxon>
        <taxon>Actinomycetota</taxon>
        <taxon>Actinomycetes</taxon>
        <taxon>Kitasatosporales</taxon>
        <taxon>Streptomycetaceae</taxon>
        <taxon>Streptomyces</taxon>
    </lineage>
</organism>
<dbReference type="EMBL" id="BMWG01000031">
    <property type="protein sequence ID" value="GGZ60690.1"/>
    <property type="molecule type" value="Genomic_DNA"/>
</dbReference>
<reference evidence="2" key="1">
    <citation type="journal article" date="2014" name="Int. J. Syst. Evol. Microbiol.">
        <title>Complete genome sequence of Corynebacterium casei LMG S-19264T (=DSM 44701T), isolated from a smear-ripened cheese.</title>
        <authorList>
            <consortium name="US DOE Joint Genome Institute (JGI-PGF)"/>
            <person name="Walter F."/>
            <person name="Albersmeier A."/>
            <person name="Kalinowski J."/>
            <person name="Ruckert C."/>
        </authorList>
    </citation>
    <scope>NUCLEOTIDE SEQUENCE</scope>
    <source>
        <strain evidence="2">JCM 4988</strain>
    </source>
</reference>
<evidence type="ECO:0000256" key="1">
    <source>
        <dbReference type="SAM" id="MobiDB-lite"/>
    </source>
</evidence>
<gene>
    <name evidence="2" type="ORF">GCM10010387_62960</name>
</gene>
<reference evidence="2" key="2">
    <citation type="submission" date="2020-09" db="EMBL/GenBank/DDBJ databases">
        <authorList>
            <person name="Sun Q."/>
            <person name="Ohkuma M."/>
        </authorList>
    </citation>
    <scope>NUCLEOTIDE SEQUENCE</scope>
    <source>
        <strain evidence="2">JCM 4988</strain>
    </source>
</reference>
<dbReference type="Proteomes" id="UP000630936">
    <property type="component" value="Unassembled WGS sequence"/>
</dbReference>
<proteinExistence type="predicted"/>
<dbReference type="Gene3D" id="3.30.750.24">
    <property type="entry name" value="STAS domain"/>
    <property type="match status" value="1"/>
</dbReference>
<keyword evidence="3" id="KW-1185">Reference proteome</keyword>
<evidence type="ECO:0000313" key="3">
    <source>
        <dbReference type="Proteomes" id="UP000630936"/>
    </source>
</evidence>
<comment type="caution">
    <text evidence="2">The sequence shown here is derived from an EMBL/GenBank/DDBJ whole genome shotgun (WGS) entry which is preliminary data.</text>
</comment>